<keyword evidence="2" id="KW-0472">Membrane</keyword>
<dbReference type="Proteomes" id="UP000789375">
    <property type="component" value="Unassembled WGS sequence"/>
</dbReference>
<evidence type="ECO:0000256" key="3">
    <source>
        <dbReference type="SAM" id="SignalP"/>
    </source>
</evidence>
<protein>
    <submittedName>
        <fullName evidence="4">3042_t:CDS:1</fullName>
    </submittedName>
</protein>
<gene>
    <name evidence="4" type="ORF">FMOSSE_LOCUS10877</name>
</gene>
<keyword evidence="3" id="KW-0732">Signal</keyword>
<name>A0A9N9DG70_FUNMO</name>
<evidence type="ECO:0000256" key="1">
    <source>
        <dbReference type="SAM" id="MobiDB-lite"/>
    </source>
</evidence>
<sequence length="381" mass="42735">MYSSLLPSPPFNKFTVFIFYGLLSVALITLAQEDSIGNAKSCIQVTIGYVRLFSTNQPKSTPEIPIPKIQWNNYDYINVIAYPQDNGGDSNYDVGKWQKGPQEQQEYQRIISDAIKIINEYQLNGIDIEYPGMRGSLCKRPDGFIWDKINDENFINFLKNLREALNGTEGPKILMLTTPDDNNYRSYPNSPLDAYQAAYLAYRICTTINPNWTRKFESTDNSGTPWLYSVPDPNVPFNHLYVSYEDISSLRSKLEFALTKSLGGISISDVSYDDNYNNLLNFMQPIRGIPVPIDGGSSKGSPSNKSSNENSNDQNKKNKGGIIAGSIIGGIFGLLLLGSCAYIYRQKVLKSEAGINPEYSSNRVVSTIQNERRTTDHLTIE</sequence>
<feature type="compositionally biased region" description="Low complexity" evidence="1">
    <location>
        <begin position="299"/>
        <end position="313"/>
    </location>
</feature>
<dbReference type="Gene3D" id="3.20.20.80">
    <property type="entry name" value="Glycosidases"/>
    <property type="match status" value="2"/>
</dbReference>
<feature type="chain" id="PRO_5040310001" evidence="3">
    <location>
        <begin position="32"/>
        <end position="381"/>
    </location>
</feature>
<dbReference type="SUPFAM" id="SSF51445">
    <property type="entry name" value="(Trans)glycosidases"/>
    <property type="match status" value="1"/>
</dbReference>
<feature type="transmembrane region" description="Helical" evidence="2">
    <location>
        <begin position="322"/>
        <end position="344"/>
    </location>
</feature>
<dbReference type="GO" id="GO:0006032">
    <property type="term" value="P:chitin catabolic process"/>
    <property type="evidence" value="ECO:0007669"/>
    <property type="project" value="TreeGrafter"/>
</dbReference>
<comment type="caution">
    <text evidence="4">The sequence shown here is derived from an EMBL/GenBank/DDBJ whole genome shotgun (WGS) entry which is preliminary data.</text>
</comment>
<dbReference type="GO" id="GO:0005576">
    <property type="term" value="C:extracellular region"/>
    <property type="evidence" value="ECO:0007669"/>
    <property type="project" value="TreeGrafter"/>
</dbReference>
<evidence type="ECO:0000313" key="4">
    <source>
        <dbReference type="EMBL" id="CAG8638803.1"/>
    </source>
</evidence>
<dbReference type="AlphaFoldDB" id="A0A9N9DG70"/>
<evidence type="ECO:0000313" key="5">
    <source>
        <dbReference type="Proteomes" id="UP000789375"/>
    </source>
</evidence>
<evidence type="ECO:0000256" key="2">
    <source>
        <dbReference type="SAM" id="Phobius"/>
    </source>
</evidence>
<dbReference type="InterPro" id="IPR017853">
    <property type="entry name" value="GH"/>
</dbReference>
<keyword evidence="2" id="KW-0812">Transmembrane</keyword>
<organism evidence="4 5">
    <name type="scientific">Funneliformis mosseae</name>
    <name type="common">Endomycorrhizal fungus</name>
    <name type="synonym">Glomus mosseae</name>
    <dbReference type="NCBI Taxonomy" id="27381"/>
    <lineage>
        <taxon>Eukaryota</taxon>
        <taxon>Fungi</taxon>
        <taxon>Fungi incertae sedis</taxon>
        <taxon>Mucoromycota</taxon>
        <taxon>Glomeromycotina</taxon>
        <taxon>Glomeromycetes</taxon>
        <taxon>Glomerales</taxon>
        <taxon>Glomeraceae</taxon>
        <taxon>Funneliformis</taxon>
    </lineage>
</organism>
<keyword evidence="2" id="KW-1133">Transmembrane helix</keyword>
<dbReference type="GO" id="GO:0004568">
    <property type="term" value="F:chitinase activity"/>
    <property type="evidence" value="ECO:0007669"/>
    <property type="project" value="TreeGrafter"/>
</dbReference>
<keyword evidence="5" id="KW-1185">Reference proteome</keyword>
<dbReference type="Gene3D" id="3.10.50.10">
    <property type="match status" value="1"/>
</dbReference>
<feature type="signal peptide" evidence="3">
    <location>
        <begin position="1"/>
        <end position="31"/>
    </location>
</feature>
<proteinExistence type="predicted"/>
<reference evidence="4" key="1">
    <citation type="submission" date="2021-06" db="EMBL/GenBank/DDBJ databases">
        <authorList>
            <person name="Kallberg Y."/>
            <person name="Tangrot J."/>
            <person name="Rosling A."/>
        </authorList>
    </citation>
    <scope>NUCLEOTIDE SEQUENCE</scope>
    <source>
        <strain evidence="4">87-6 pot B 2015</strain>
    </source>
</reference>
<dbReference type="EMBL" id="CAJVPP010003861">
    <property type="protein sequence ID" value="CAG8638803.1"/>
    <property type="molecule type" value="Genomic_DNA"/>
</dbReference>
<dbReference type="PANTHER" id="PTHR11177:SF317">
    <property type="entry name" value="CHITINASE 12-RELATED"/>
    <property type="match status" value="1"/>
</dbReference>
<accession>A0A9N9DG70</accession>
<dbReference type="GO" id="GO:0008061">
    <property type="term" value="F:chitin binding"/>
    <property type="evidence" value="ECO:0007669"/>
    <property type="project" value="TreeGrafter"/>
</dbReference>
<dbReference type="InterPro" id="IPR050314">
    <property type="entry name" value="Glycosyl_Hydrlase_18"/>
</dbReference>
<dbReference type="PANTHER" id="PTHR11177">
    <property type="entry name" value="CHITINASE"/>
    <property type="match status" value="1"/>
</dbReference>
<feature type="region of interest" description="Disordered" evidence="1">
    <location>
        <begin position="293"/>
        <end position="317"/>
    </location>
</feature>
<dbReference type="InterPro" id="IPR029070">
    <property type="entry name" value="Chitinase_insertion_sf"/>
</dbReference>